<gene>
    <name evidence="1" type="ORF">TCON_0319</name>
</gene>
<protein>
    <submittedName>
        <fullName evidence="1">Uncharacterized protein</fullName>
    </submittedName>
</protein>
<dbReference type="EMBL" id="SBIQ01000011">
    <property type="protein sequence ID" value="KAF7684504.1"/>
    <property type="molecule type" value="Genomic_DNA"/>
</dbReference>
<reference evidence="1 2" key="1">
    <citation type="submission" date="2019-01" db="EMBL/GenBank/DDBJ databases">
        <title>Genomes sequencing and comparative genomics of infectious freshwater microsporidia, Cucumispora dikerogammari and Thelohania contejeani.</title>
        <authorList>
            <person name="Cormier A."/>
            <person name="Giraud I."/>
            <person name="Wattier R."/>
            <person name="Teixeira M."/>
            <person name="Grandjean F."/>
            <person name="Rigaud T."/>
            <person name="Cordaux R."/>
        </authorList>
    </citation>
    <scope>NUCLEOTIDE SEQUENCE [LARGE SCALE GENOMIC DNA]</scope>
    <source>
        <strain evidence="1">T1</strain>
        <tissue evidence="1">Spores</tissue>
    </source>
</reference>
<evidence type="ECO:0000313" key="1">
    <source>
        <dbReference type="EMBL" id="KAF7684504.1"/>
    </source>
</evidence>
<comment type="caution">
    <text evidence="1">The sequence shown here is derived from an EMBL/GenBank/DDBJ whole genome shotgun (WGS) entry which is preliminary data.</text>
</comment>
<evidence type="ECO:0000313" key="2">
    <source>
        <dbReference type="Proteomes" id="UP001516464"/>
    </source>
</evidence>
<proteinExistence type="predicted"/>
<organism evidence="1 2">
    <name type="scientific">Astathelohania contejeani</name>
    <dbReference type="NCBI Taxonomy" id="164912"/>
    <lineage>
        <taxon>Eukaryota</taxon>
        <taxon>Fungi</taxon>
        <taxon>Fungi incertae sedis</taxon>
        <taxon>Microsporidia</taxon>
        <taxon>Astathelohaniidae</taxon>
        <taxon>Astathelohania</taxon>
    </lineage>
</organism>
<accession>A0ABQ7I275</accession>
<dbReference type="Proteomes" id="UP001516464">
    <property type="component" value="Unassembled WGS sequence"/>
</dbReference>
<name>A0ABQ7I275_9MICR</name>
<sequence>MNHRLRSELNLLELMVYKTKNQHRRTWVYKKLVLLNRLLNREPWDIERILTCCRELYILATSNLEMGHFIGYTCVILGICARIHFLISKETKDKENPKENESNIIDDIFGCDDIN</sequence>
<keyword evidence="2" id="KW-1185">Reference proteome</keyword>